<dbReference type="EMBL" id="JABTDW010000001">
    <property type="protein sequence ID" value="NSB17423.1"/>
    <property type="molecule type" value="Genomic_DNA"/>
</dbReference>
<comment type="caution">
    <text evidence="1">The sequence shown here is derived from an EMBL/GenBank/DDBJ whole genome shotgun (WGS) entry which is preliminary data.</text>
</comment>
<evidence type="ECO:0000313" key="1">
    <source>
        <dbReference type="EMBL" id="NSB17423.1"/>
    </source>
</evidence>
<sequence>MINAVDMMYGQLISMNGLDALVDGKTARVLISETSKDEIVTDQPLHEGSLIKINEDNYLIISMSEQFNQGIYKIGQFEKTLPILLGSSYKPLNAVVKKYRGEFVDGTYINEVHDQYTFKISKADSNMNSQSIGNDLIVYDGGLYNILSIDNTHDGILILTGKYDTVYVPHTYTMTLNSTAETLVQGDTFQIVITATDNGTVVSNPQLTFVSSDESIATVSNGLVSVIGVGNCTISVSFNNVSAELTIIAEEKPVEPVISYSYSFSQSITALKTYMTTTLSCFKYLDSVQDSSLKISYSWDSTTQSLISSGKIVVTVKSDSSISIKNASITSTTYAYLTVIDTITQTKILDAVKITLTGM</sequence>
<dbReference type="InterPro" id="IPR008964">
    <property type="entry name" value="Invasin/intimin_cell_adhesion"/>
</dbReference>
<dbReference type="Proteomes" id="UP000822184">
    <property type="component" value="Unassembled WGS sequence"/>
</dbReference>
<dbReference type="RefSeq" id="WP_077855472.1">
    <property type="nucleotide sequence ID" value="NZ_JABTDW010000001.1"/>
</dbReference>
<evidence type="ECO:0008006" key="3">
    <source>
        <dbReference type="Google" id="ProtNLM"/>
    </source>
</evidence>
<gene>
    <name evidence="1" type="ORF">BCD95_005682</name>
</gene>
<accession>A0AAE5H8R6</accession>
<dbReference type="Gene3D" id="2.60.40.1080">
    <property type="match status" value="1"/>
</dbReference>
<organism evidence="1 2">
    <name type="scientific">Clostridium beijerinckii</name>
    <name type="common">Clostridium MP</name>
    <dbReference type="NCBI Taxonomy" id="1520"/>
    <lineage>
        <taxon>Bacteria</taxon>
        <taxon>Bacillati</taxon>
        <taxon>Bacillota</taxon>
        <taxon>Clostridia</taxon>
        <taxon>Eubacteriales</taxon>
        <taxon>Clostridiaceae</taxon>
        <taxon>Clostridium</taxon>
    </lineage>
</organism>
<reference evidence="1" key="1">
    <citation type="submission" date="2020-06" db="EMBL/GenBank/DDBJ databases">
        <title>Genomic insights into acetone-butanol-ethanol (ABE) fermentation by sequencing solventogenic clostridia strains.</title>
        <authorList>
            <person name="Brown S."/>
        </authorList>
    </citation>
    <scope>NUCLEOTIDE SEQUENCE</scope>
    <source>
        <strain evidence="1">DJ123</strain>
    </source>
</reference>
<name>A0AAE5H8R6_CLOBE</name>
<evidence type="ECO:0000313" key="2">
    <source>
        <dbReference type="Proteomes" id="UP000822184"/>
    </source>
</evidence>
<dbReference type="AlphaFoldDB" id="A0AAE5H8R6"/>
<protein>
    <recommendedName>
        <fullName evidence="3">BIG2 domain-containing protein</fullName>
    </recommendedName>
</protein>
<dbReference type="SUPFAM" id="SSF49373">
    <property type="entry name" value="Invasin/intimin cell-adhesion fragments"/>
    <property type="match status" value="1"/>
</dbReference>
<proteinExistence type="predicted"/>